<proteinExistence type="predicted"/>
<reference evidence="1 2" key="1">
    <citation type="submission" date="2016-03" db="EMBL/GenBank/DDBJ databases">
        <title>Whole genome sequencing of Grifola frondosa 9006-11.</title>
        <authorList>
            <person name="Min B."/>
            <person name="Park H."/>
            <person name="Kim J.-G."/>
            <person name="Cho H."/>
            <person name="Oh Y.-L."/>
            <person name="Kong W.-S."/>
            <person name="Choi I.-G."/>
        </authorList>
    </citation>
    <scope>NUCLEOTIDE SEQUENCE [LARGE SCALE GENOMIC DNA]</scope>
    <source>
        <strain evidence="1 2">9006-11</strain>
    </source>
</reference>
<name>A0A1C7LML2_GRIFR</name>
<dbReference type="EMBL" id="LUGG01000041">
    <property type="protein sequence ID" value="OBZ65798.1"/>
    <property type="molecule type" value="Genomic_DNA"/>
</dbReference>
<comment type="caution">
    <text evidence="1">The sequence shown here is derived from an EMBL/GenBank/DDBJ whole genome shotgun (WGS) entry which is preliminary data.</text>
</comment>
<dbReference type="Proteomes" id="UP000092993">
    <property type="component" value="Unassembled WGS sequence"/>
</dbReference>
<organism evidence="1 2">
    <name type="scientific">Grifola frondosa</name>
    <name type="common">Maitake</name>
    <name type="synonym">Polyporus frondosus</name>
    <dbReference type="NCBI Taxonomy" id="5627"/>
    <lineage>
        <taxon>Eukaryota</taxon>
        <taxon>Fungi</taxon>
        <taxon>Dikarya</taxon>
        <taxon>Basidiomycota</taxon>
        <taxon>Agaricomycotina</taxon>
        <taxon>Agaricomycetes</taxon>
        <taxon>Polyporales</taxon>
        <taxon>Grifolaceae</taxon>
        <taxon>Grifola</taxon>
    </lineage>
</organism>
<accession>A0A1C7LML2</accession>
<protein>
    <submittedName>
        <fullName evidence="1">Uncharacterized protein</fullName>
    </submittedName>
</protein>
<dbReference type="AlphaFoldDB" id="A0A1C7LML2"/>
<evidence type="ECO:0000313" key="2">
    <source>
        <dbReference type="Proteomes" id="UP000092993"/>
    </source>
</evidence>
<sequence length="90" mass="10102">MHPALCGCDGFISTSTKFHQGPSLSSFSAVIDLPLCRRTNADGTGKWRCMIDWFSYTQRFHGRISEFHLHVSLVRLTVQLCAISIYVHGS</sequence>
<keyword evidence="2" id="KW-1185">Reference proteome</keyword>
<evidence type="ECO:0000313" key="1">
    <source>
        <dbReference type="EMBL" id="OBZ65798.1"/>
    </source>
</evidence>
<gene>
    <name evidence="1" type="ORF">A0H81_14223</name>
</gene>